<dbReference type="EMBL" id="BOPL01000003">
    <property type="protein sequence ID" value="GIK01460.1"/>
    <property type="molecule type" value="Genomic_DNA"/>
</dbReference>
<protein>
    <submittedName>
        <fullName evidence="1">Uncharacterized protein</fullName>
    </submittedName>
</protein>
<gene>
    <name evidence="1" type="ORF">Aspvir_005496</name>
</gene>
<dbReference type="RefSeq" id="XP_043124646.1">
    <property type="nucleotide sequence ID" value="XM_043268711.1"/>
</dbReference>
<accession>A0A9P3BRG8</accession>
<dbReference type="GeneID" id="66933478"/>
<dbReference type="AlphaFoldDB" id="A0A9P3BRG8"/>
<keyword evidence="2" id="KW-1185">Reference proteome</keyword>
<proteinExistence type="predicted"/>
<sequence length="118" mass="13012">MALTSYSGNHVLWPQKSLACDPQLLAASRPIYRLVVAFLDNRDIGYDHHPRKSTQCLPAIIAIETDPAEITIRARARAPQTEVTDTKDITIGTVMVIADTETTVMIAIGTRNQPLRCP</sequence>
<evidence type="ECO:0000313" key="1">
    <source>
        <dbReference type="EMBL" id="GIK01460.1"/>
    </source>
</evidence>
<dbReference type="Proteomes" id="UP000710440">
    <property type="component" value="Unassembled WGS sequence"/>
</dbReference>
<dbReference type="OrthoDB" id="10472627at2759"/>
<evidence type="ECO:0000313" key="2">
    <source>
        <dbReference type="Proteomes" id="UP000710440"/>
    </source>
</evidence>
<reference evidence="1 2" key="1">
    <citation type="submission" date="2021-02" db="EMBL/GenBank/DDBJ databases">
        <title>Pan-genome distribution and transcriptional activeness of fungal secondary metabolism genes in Aspergillus section Fumigati.</title>
        <authorList>
            <person name="Takahashi H."/>
            <person name="Umemura M."/>
            <person name="Ninomiya A."/>
            <person name="Kusuya Y."/>
            <person name="Urayama S."/>
            <person name="Shimizu M."/>
            <person name="Watanabe A."/>
            <person name="Kamei K."/>
            <person name="Yaguchi T."/>
            <person name="Hagiwara D."/>
        </authorList>
    </citation>
    <scope>NUCLEOTIDE SEQUENCE [LARGE SCALE GENOMIC DNA]</scope>
    <source>
        <strain evidence="1 2">IFM 47045</strain>
    </source>
</reference>
<comment type="caution">
    <text evidence="1">The sequence shown here is derived from an EMBL/GenBank/DDBJ whole genome shotgun (WGS) entry which is preliminary data.</text>
</comment>
<name>A0A9P3BRG8_ASPVI</name>
<organism evidence="1 2">
    <name type="scientific">Aspergillus viridinutans</name>
    <dbReference type="NCBI Taxonomy" id="75553"/>
    <lineage>
        <taxon>Eukaryota</taxon>
        <taxon>Fungi</taxon>
        <taxon>Dikarya</taxon>
        <taxon>Ascomycota</taxon>
        <taxon>Pezizomycotina</taxon>
        <taxon>Eurotiomycetes</taxon>
        <taxon>Eurotiomycetidae</taxon>
        <taxon>Eurotiales</taxon>
        <taxon>Aspergillaceae</taxon>
        <taxon>Aspergillus</taxon>
        <taxon>Aspergillus subgen. Fumigati</taxon>
    </lineage>
</organism>